<dbReference type="Proteomes" id="UP000198598">
    <property type="component" value="Unassembled WGS sequence"/>
</dbReference>
<proteinExistence type="predicted"/>
<dbReference type="EMBL" id="FOLQ01000021">
    <property type="protein sequence ID" value="SFE89328.1"/>
    <property type="molecule type" value="Genomic_DNA"/>
</dbReference>
<protein>
    <submittedName>
        <fullName evidence="1">Uncharacterized protein</fullName>
    </submittedName>
</protein>
<accession>A0A1I2EA22</accession>
<keyword evidence="2" id="KW-1185">Reference proteome</keyword>
<dbReference type="STRING" id="662367.SAMN05216167_12170"/>
<dbReference type="OrthoDB" id="970942at2"/>
<evidence type="ECO:0000313" key="2">
    <source>
        <dbReference type="Proteomes" id="UP000198598"/>
    </source>
</evidence>
<sequence>MDQLYDEFEALGRFVRLIKIYRQTALDFLTNDQESLEAYLNQHLSGPDWQLWKRLQGDQTGERVTNEDVSLAQPINGLSFKLLFNQYKRAGYEQYTRWIQSLPTSCDCTAPKTGSPNE</sequence>
<reference evidence="1 2" key="1">
    <citation type="submission" date="2016-10" db="EMBL/GenBank/DDBJ databases">
        <authorList>
            <person name="de Groot N.N."/>
        </authorList>
    </citation>
    <scope>NUCLEOTIDE SEQUENCE [LARGE SCALE GENOMIC DNA]</scope>
    <source>
        <strain evidence="1 2">DSM 26130</strain>
    </source>
</reference>
<gene>
    <name evidence="1" type="ORF">SAMN05216167_12170</name>
</gene>
<evidence type="ECO:0000313" key="1">
    <source>
        <dbReference type="EMBL" id="SFE89328.1"/>
    </source>
</evidence>
<dbReference type="RefSeq" id="WP_093833169.1">
    <property type="nucleotide sequence ID" value="NZ_FOLQ01000021.1"/>
</dbReference>
<organism evidence="1 2">
    <name type="scientific">Spirosoma endophyticum</name>
    <dbReference type="NCBI Taxonomy" id="662367"/>
    <lineage>
        <taxon>Bacteria</taxon>
        <taxon>Pseudomonadati</taxon>
        <taxon>Bacteroidota</taxon>
        <taxon>Cytophagia</taxon>
        <taxon>Cytophagales</taxon>
        <taxon>Cytophagaceae</taxon>
        <taxon>Spirosoma</taxon>
    </lineage>
</organism>
<name>A0A1I2EA22_9BACT</name>
<dbReference type="AlphaFoldDB" id="A0A1I2EA22"/>